<feature type="chain" id="PRO_5011532103" evidence="2">
    <location>
        <begin position="26"/>
        <end position="991"/>
    </location>
</feature>
<dbReference type="PANTHER" id="PTHR44757">
    <property type="entry name" value="DIGUANYLATE CYCLASE DGCP"/>
    <property type="match status" value="1"/>
</dbReference>
<dbReference type="InterPro" id="IPR000160">
    <property type="entry name" value="GGDEF_dom"/>
</dbReference>
<accession>A0A1I1PXC4</accession>
<dbReference type="Proteomes" id="UP000198639">
    <property type="component" value="Unassembled WGS sequence"/>
</dbReference>
<dbReference type="InterPro" id="IPR001633">
    <property type="entry name" value="EAL_dom"/>
</dbReference>
<dbReference type="InterPro" id="IPR029787">
    <property type="entry name" value="Nucleotide_cyclase"/>
</dbReference>
<evidence type="ECO:0000259" key="4">
    <source>
        <dbReference type="PROSITE" id="PS50113"/>
    </source>
</evidence>
<reference evidence="8" key="1">
    <citation type="submission" date="2016-10" db="EMBL/GenBank/DDBJ databases">
        <authorList>
            <person name="Varghese N."/>
            <person name="Submissions S."/>
        </authorList>
    </citation>
    <scope>NUCLEOTIDE SEQUENCE [LARGE SCALE GENOMIC DNA]</scope>
    <source>
        <strain evidence="8">CGMCC 1.12041</strain>
    </source>
</reference>
<dbReference type="AlphaFoldDB" id="A0A1I1PXC4"/>
<organism evidence="7 8">
    <name type="scientific">Massilia yuzhufengensis</name>
    <dbReference type="NCBI Taxonomy" id="1164594"/>
    <lineage>
        <taxon>Bacteria</taxon>
        <taxon>Pseudomonadati</taxon>
        <taxon>Pseudomonadota</taxon>
        <taxon>Betaproteobacteria</taxon>
        <taxon>Burkholderiales</taxon>
        <taxon>Oxalobacteraceae</taxon>
        <taxon>Telluria group</taxon>
        <taxon>Massilia</taxon>
    </lineage>
</organism>
<name>A0A1I1PXC4_9BURK</name>
<dbReference type="SUPFAM" id="SSF55073">
    <property type="entry name" value="Nucleotide cyclase"/>
    <property type="match status" value="1"/>
</dbReference>
<dbReference type="Pfam" id="PF13426">
    <property type="entry name" value="PAS_9"/>
    <property type="match status" value="1"/>
</dbReference>
<dbReference type="InterPro" id="IPR001610">
    <property type="entry name" value="PAC"/>
</dbReference>
<feature type="domain" description="PAS" evidence="3">
    <location>
        <begin position="306"/>
        <end position="350"/>
    </location>
</feature>
<keyword evidence="1" id="KW-1133">Transmembrane helix</keyword>
<dbReference type="OrthoDB" id="9813903at2"/>
<dbReference type="SMART" id="SM00091">
    <property type="entry name" value="PAS"/>
    <property type="match status" value="2"/>
</dbReference>
<keyword evidence="1" id="KW-0472">Membrane</keyword>
<dbReference type="SMART" id="SM00062">
    <property type="entry name" value="PBPb"/>
    <property type="match status" value="1"/>
</dbReference>
<evidence type="ECO:0000256" key="1">
    <source>
        <dbReference type="SAM" id="Phobius"/>
    </source>
</evidence>
<feature type="domain" description="PAC" evidence="4">
    <location>
        <begin position="380"/>
        <end position="432"/>
    </location>
</feature>
<dbReference type="EMBL" id="FOLD01000017">
    <property type="protein sequence ID" value="SFD14546.1"/>
    <property type="molecule type" value="Genomic_DNA"/>
</dbReference>
<dbReference type="SMART" id="SM00086">
    <property type="entry name" value="PAC"/>
    <property type="match status" value="2"/>
</dbReference>
<dbReference type="Pfam" id="PF00990">
    <property type="entry name" value="GGDEF"/>
    <property type="match status" value="1"/>
</dbReference>
<dbReference type="RefSeq" id="WP_091875348.1">
    <property type="nucleotide sequence ID" value="NZ_FOLD01000017.1"/>
</dbReference>
<dbReference type="Pfam" id="PF00497">
    <property type="entry name" value="SBP_bac_3"/>
    <property type="match status" value="1"/>
</dbReference>
<dbReference type="InterPro" id="IPR035965">
    <property type="entry name" value="PAS-like_dom_sf"/>
</dbReference>
<dbReference type="SUPFAM" id="SSF53850">
    <property type="entry name" value="Periplasmic binding protein-like II"/>
    <property type="match status" value="1"/>
</dbReference>
<dbReference type="SMART" id="SM00052">
    <property type="entry name" value="EAL"/>
    <property type="match status" value="1"/>
</dbReference>
<dbReference type="Pfam" id="PF08448">
    <property type="entry name" value="PAS_4"/>
    <property type="match status" value="1"/>
</dbReference>
<sequence length="991" mass="110018">MLRWIAAGCVWRSLFLVLVSGPALAAPAVLRVVADNNYPPYLFIDRDGRAEGYLIDLWALWEKKTGIPVQVRPMEWAAAQQAMRDGRADVIDMLFRTPQRERIYDYSRPYATLDASIYVDRSIAGIHDTHSLSGMIVGVQRGDACIDVLASKGIASLRTYPNYEALLAGGRAEEVEVFCMDDTPASYYMYLHQDRKRFAKAFTLYSGKFHWAVRKGELGTLALVERGMAAITDDEREVLRRKWFSQPAEVTPYLRGLSVAALAVLLLLAVVLAWVHALRRAVRARTAEIEQKTAQLEQAAVALLADQAQLRSLFEGSPDAMALKDRNRVYLHCNSQFENLVGLPRERILGHKDEDLFDDQAFVAMVRPWDDEVLAQGKAFRTDEAVLARDGRSHYLELIKVPIRGLEGKVTGVLVVSRDISSRRDAERELRIASVAFESQDGMMITDGDGTIERVNAAFTRISGFSAEESIGRTPRIVQSGLHEQAFYEEMWRTLTQTGYWIGEIVNRRKDGQVYTARLSITEVADGRGRTLHYIGNLQDISSEKQARALAERLTRFDHLTELPNRTQLAERIAVAVDERADVQEFGAVMMLNLDHFQRINDTLGHGVGDRLLVQVAQRLQAVRREGDLLARFSGDSFVLLCEALGPDRVVAATRAMAVAEAARLAMADQLVLQGHRFACSGSVGVTLFHDDLTGADALLQQAEIAMYKCKRGGRDAVCFFEDAMQRELDDRHRLEGELLGAIETGQLELHYQIQVDRSGRPIGAEALVRWLHPERGMVAPGEFIPLAEESGLILPIGRWALELVCQQLAAWKGQALLEDMVLAVNISPLQFKVDSFVDDILDDVRRTGAPAARLKLEVTESLAIDDFTSSISKLNALKSHGFSISLDDFGTGNSSLNYLTRLPLTQLKIDKSFVDELPSSQADAMLAQTIIAMGKGLGLEVIAEGVETCAQRDFLIAHGCHAFQGYLFGKPVKIAELEAMVRAGAVVAPR</sequence>
<dbReference type="InterPro" id="IPR043128">
    <property type="entry name" value="Rev_trsase/Diguanyl_cyclase"/>
</dbReference>
<evidence type="ECO:0000259" key="5">
    <source>
        <dbReference type="PROSITE" id="PS50883"/>
    </source>
</evidence>
<dbReference type="InterPro" id="IPR035919">
    <property type="entry name" value="EAL_sf"/>
</dbReference>
<protein>
    <submittedName>
        <fullName evidence="7">PAS domain S-box-containing protein/diguanylate cyclase (GGDEF) domain-containing protein</fullName>
    </submittedName>
</protein>
<dbReference type="Gene3D" id="3.30.70.270">
    <property type="match status" value="1"/>
</dbReference>
<dbReference type="PROSITE" id="PS50883">
    <property type="entry name" value="EAL"/>
    <property type="match status" value="1"/>
</dbReference>
<feature type="domain" description="GGDEF" evidence="6">
    <location>
        <begin position="585"/>
        <end position="723"/>
    </location>
</feature>
<dbReference type="PANTHER" id="PTHR44757:SF2">
    <property type="entry name" value="BIOFILM ARCHITECTURE MAINTENANCE PROTEIN MBAA"/>
    <property type="match status" value="1"/>
</dbReference>
<dbReference type="Gene3D" id="3.30.450.20">
    <property type="entry name" value="PAS domain"/>
    <property type="match status" value="2"/>
</dbReference>
<dbReference type="Pfam" id="PF00563">
    <property type="entry name" value="EAL"/>
    <property type="match status" value="1"/>
</dbReference>
<feature type="domain" description="PAC" evidence="4">
    <location>
        <begin position="501"/>
        <end position="553"/>
    </location>
</feature>
<evidence type="ECO:0000259" key="3">
    <source>
        <dbReference type="PROSITE" id="PS50112"/>
    </source>
</evidence>
<dbReference type="InterPro" id="IPR000700">
    <property type="entry name" value="PAS-assoc_C"/>
</dbReference>
<dbReference type="InterPro" id="IPR001638">
    <property type="entry name" value="Solute-binding_3/MltF_N"/>
</dbReference>
<dbReference type="CDD" id="cd01949">
    <property type="entry name" value="GGDEF"/>
    <property type="match status" value="1"/>
</dbReference>
<dbReference type="SMART" id="SM00267">
    <property type="entry name" value="GGDEF"/>
    <property type="match status" value="1"/>
</dbReference>
<feature type="signal peptide" evidence="2">
    <location>
        <begin position="1"/>
        <end position="25"/>
    </location>
</feature>
<dbReference type="CDD" id="cd01948">
    <property type="entry name" value="EAL"/>
    <property type="match status" value="1"/>
</dbReference>
<evidence type="ECO:0000259" key="6">
    <source>
        <dbReference type="PROSITE" id="PS50887"/>
    </source>
</evidence>
<dbReference type="Gene3D" id="3.40.190.10">
    <property type="entry name" value="Periplasmic binding protein-like II"/>
    <property type="match status" value="2"/>
</dbReference>
<dbReference type="NCBIfam" id="TIGR00229">
    <property type="entry name" value="sensory_box"/>
    <property type="match status" value="2"/>
</dbReference>
<dbReference type="SUPFAM" id="SSF141868">
    <property type="entry name" value="EAL domain-like"/>
    <property type="match status" value="1"/>
</dbReference>
<feature type="domain" description="PAS" evidence="3">
    <location>
        <begin position="428"/>
        <end position="474"/>
    </location>
</feature>
<feature type="transmembrane region" description="Helical" evidence="1">
    <location>
        <begin position="253"/>
        <end position="275"/>
    </location>
</feature>
<dbReference type="CDD" id="cd00130">
    <property type="entry name" value="PAS"/>
    <property type="match status" value="2"/>
</dbReference>
<dbReference type="PROSITE" id="PS50113">
    <property type="entry name" value="PAC"/>
    <property type="match status" value="2"/>
</dbReference>
<dbReference type="Gene3D" id="3.20.20.450">
    <property type="entry name" value="EAL domain"/>
    <property type="match status" value="1"/>
</dbReference>
<dbReference type="InterPro" id="IPR052155">
    <property type="entry name" value="Biofilm_reg_signaling"/>
</dbReference>
<dbReference type="SUPFAM" id="SSF55785">
    <property type="entry name" value="PYP-like sensor domain (PAS domain)"/>
    <property type="match status" value="2"/>
</dbReference>
<evidence type="ECO:0000313" key="7">
    <source>
        <dbReference type="EMBL" id="SFD14546.1"/>
    </source>
</evidence>
<gene>
    <name evidence="7" type="ORF">SAMN05216204_11761</name>
</gene>
<dbReference type="STRING" id="1164594.SAMN05216204_11761"/>
<dbReference type="PROSITE" id="PS50112">
    <property type="entry name" value="PAS"/>
    <property type="match status" value="2"/>
</dbReference>
<keyword evidence="1" id="KW-0812">Transmembrane</keyword>
<keyword evidence="2" id="KW-0732">Signal</keyword>
<dbReference type="InterPro" id="IPR000014">
    <property type="entry name" value="PAS"/>
</dbReference>
<dbReference type="InterPro" id="IPR013656">
    <property type="entry name" value="PAS_4"/>
</dbReference>
<dbReference type="CDD" id="cd13706">
    <property type="entry name" value="PBP2_HisK_like_1"/>
    <property type="match status" value="1"/>
</dbReference>
<keyword evidence="8" id="KW-1185">Reference proteome</keyword>
<evidence type="ECO:0000313" key="8">
    <source>
        <dbReference type="Proteomes" id="UP000198639"/>
    </source>
</evidence>
<dbReference type="NCBIfam" id="TIGR00254">
    <property type="entry name" value="GGDEF"/>
    <property type="match status" value="1"/>
</dbReference>
<dbReference type="PROSITE" id="PS50887">
    <property type="entry name" value="GGDEF"/>
    <property type="match status" value="1"/>
</dbReference>
<proteinExistence type="predicted"/>
<feature type="domain" description="EAL" evidence="5">
    <location>
        <begin position="732"/>
        <end position="986"/>
    </location>
</feature>
<evidence type="ECO:0000256" key="2">
    <source>
        <dbReference type="SAM" id="SignalP"/>
    </source>
</evidence>